<dbReference type="Pfam" id="PF04191">
    <property type="entry name" value="PEMT"/>
    <property type="match status" value="1"/>
</dbReference>
<dbReference type="EMBL" id="JBFRUW010000042">
    <property type="protein sequence ID" value="MFA0569110.1"/>
    <property type="molecule type" value="Genomic_DNA"/>
</dbReference>
<evidence type="ECO:0000256" key="4">
    <source>
        <dbReference type="ARBA" id="ARBA00023136"/>
    </source>
</evidence>
<reference evidence="6 7" key="1">
    <citation type="journal article" date="2024" name="ISME J.">
        <title>Tailless and filamentous prophages are predominant in marine Vibrio.</title>
        <authorList>
            <person name="Steensen K."/>
            <person name="Seneca J."/>
            <person name="Bartlau N."/>
            <person name="Yu X.A."/>
            <person name="Hussain F.A."/>
            <person name="Polz M.F."/>
        </authorList>
    </citation>
    <scope>NUCLEOTIDE SEQUENCE [LARGE SCALE GENOMIC DNA]</scope>
    <source>
        <strain evidence="6 7">10N.222.51.A1</strain>
    </source>
</reference>
<evidence type="ECO:0000256" key="3">
    <source>
        <dbReference type="ARBA" id="ARBA00022989"/>
    </source>
</evidence>
<feature type="transmembrane region" description="Helical" evidence="5">
    <location>
        <begin position="95"/>
        <end position="122"/>
    </location>
</feature>
<dbReference type="PANTHER" id="PTHR12714">
    <property type="entry name" value="PROTEIN-S ISOPRENYLCYSTEINE O-METHYLTRANSFERASE"/>
    <property type="match status" value="1"/>
</dbReference>
<sequence>MKTLELKIPPVAVFLFILLCSYGFSQYVEFGGVELPLPTSLLLVGIIISAVIGLSGVWEFRKHKTTVNPTKPDGASTIVDSGVYGYTRNPMYLGLYILLFCIGYYFQNVVSMSFSFLFVTYMNQFQIKPEEKTLEQLFGASYVDYKQKVRRWI</sequence>
<evidence type="ECO:0000313" key="7">
    <source>
        <dbReference type="Proteomes" id="UP001570417"/>
    </source>
</evidence>
<feature type="transmembrane region" description="Helical" evidence="5">
    <location>
        <begin position="41"/>
        <end position="60"/>
    </location>
</feature>
<keyword evidence="7" id="KW-1185">Reference proteome</keyword>
<proteinExistence type="predicted"/>
<gene>
    <name evidence="6" type="ORF">AB4566_12585</name>
</gene>
<evidence type="ECO:0000256" key="5">
    <source>
        <dbReference type="SAM" id="Phobius"/>
    </source>
</evidence>
<dbReference type="Gene3D" id="1.20.120.1630">
    <property type="match status" value="1"/>
</dbReference>
<keyword evidence="4 5" id="KW-0472">Membrane</keyword>
<dbReference type="EC" id="2.1.1.334" evidence="6"/>
<comment type="caution">
    <text evidence="6">The sequence shown here is derived from an EMBL/GenBank/DDBJ whole genome shotgun (WGS) entry which is preliminary data.</text>
</comment>
<name>A0ABV4NCI9_9VIBR</name>
<dbReference type="PANTHER" id="PTHR12714:SF24">
    <property type="entry name" value="SLR1182 PROTEIN"/>
    <property type="match status" value="1"/>
</dbReference>
<comment type="subcellular location">
    <subcellularLocation>
        <location evidence="1">Endomembrane system</location>
        <topology evidence="1">Multi-pass membrane protein</topology>
    </subcellularLocation>
</comment>
<dbReference type="InterPro" id="IPR007318">
    <property type="entry name" value="Phopholipid_MeTrfase"/>
</dbReference>
<dbReference type="GO" id="GO:0004671">
    <property type="term" value="F:protein C-terminal S-isoprenylcysteine carboxyl O-methyltransferase activity"/>
    <property type="evidence" value="ECO:0007669"/>
    <property type="project" value="UniProtKB-EC"/>
</dbReference>
<keyword evidence="6" id="KW-0808">Transferase</keyword>
<dbReference type="GO" id="GO:0032259">
    <property type="term" value="P:methylation"/>
    <property type="evidence" value="ECO:0007669"/>
    <property type="project" value="UniProtKB-KW"/>
</dbReference>
<accession>A0ABV4NCI9</accession>
<evidence type="ECO:0000256" key="1">
    <source>
        <dbReference type="ARBA" id="ARBA00004127"/>
    </source>
</evidence>
<evidence type="ECO:0000256" key="2">
    <source>
        <dbReference type="ARBA" id="ARBA00022692"/>
    </source>
</evidence>
<keyword evidence="3 5" id="KW-1133">Transmembrane helix</keyword>
<organism evidence="6 7">
    <name type="scientific">Vibrio gallaecicus</name>
    <dbReference type="NCBI Taxonomy" id="552386"/>
    <lineage>
        <taxon>Bacteria</taxon>
        <taxon>Pseudomonadati</taxon>
        <taxon>Pseudomonadota</taxon>
        <taxon>Gammaproteobacteria</taxon>
        <taxon>Vibrionales</taxon>
        <taxon>Vibrionaceae</taxon>
        <taxon>Vibrio</taxon>
    </lineage>
</organism>
<protein>
    <submittedName>
        <fullName evidence="6">Isoprenylcysteine carboxylmethyltransferase family protein</fullName>
        <ecNumber evidence="6">2.1.1.100</ecNumber>
        <ecNumber evidence="6">2.1.1.334</ecNumber>
    </submittedName>
</protein>
<keyword evidence="2 5" id="KW-0812">Transmembrane</keyword>
<evidence type="ECO:0000313" key="6">
    <source>
        <dbReference type="EMBL" id="MFA0569110.1"/>
    </source>
</evidence>
<dbReference type="RefSeq" id="WP_372266300.1">
    <property type="nucleotide sequence ID" value="NZ_JBFRUW010000042.1"/>
</dbReference>
<keyword evidence="6" id="KW-0489">Methyltransferase</keyword>
<dbReference type="Proteomes" id="UP001570417">
    <property type="component" value="Unassembled WGS sequence"/>
</dbReference>
<dbReference type="EC" id="2.1.1.100" evidence="6"/>